<dbReference type="EMBL" id="LFND01000003">
    <property type="protein sequence ID" value="KMQ65007.1"/>
    <property type="molecule type" value="Genomic_DNA"/>
</dbReference>
<protein>
    <recommendedName>
        <fullName evidence="3">Lipocalin-like domain-containing protein</fullName>
    </recommendedName>
</protein>
<evidence type="ECO:0008006" key="3">
    <source>
        <dbReference type="Google" id="ProtNLM"/>
    </source>
</evidence>
<organism evidence="1 2">
    <name type="scientific">Chryseobacterium angstadtii</name>
    <dbReference type="NCBI Taxonomy" id="558151"/>
    <lineage>
        <taxon>Bacteria</taxon>
        <taxon>Pseudomonadati</taxon>
        <taxon>Bacteroidota</taxon>
        <taxon>Flavobacteriia</taxon>
        <taxon>Flavobacteriales</taxon>
        <taxon>Weeksellaceae</taxon>
        <taxon>Chryseobacterium group</taxon>
        <taxon>Chryseobacterium</taxon>
    </lineage>
</organism>
<evidence type="ECO:0000313" key="2">
    <source>
        <dbReference type="Proteomes" id="UP000036261"/>
    </source>
</evidence>
<proteinExistence type="predicted"/>
<dbReference type="PATRIC" id="fig|558151.6.peg.2634"/>
<accession>A0A0J7IFY3</accession>
<dbReference type="STRING" id="558151.ACM46_12480"/>
<name>A0A0J7IFY3_9FLAO</name>
<dbReference type="Proteomes" id="UP000036261">
    <property type="component" value="Unassembled WGS sequence"/>
</dbReference>
<evidence type="ECO:0000313" key="1">
    <source>
        <dbReference type="EMBL" id="KMQ65007.1"/>
    </source>
</evidence>
<gene>
    <name evidence="1" type="ORF">ACM46_12480</name>
</gene>
<reference evidence="1 2" key="1">
    <citation type="journal article" date="2013" name="Int. J. Syst. Evol. Microbiol.">
        <title>Chryseobacterium angstadtii sp. nov., isolated from a newt tank.</title>
        <authorList>
            <person name="Kirk K.E."/>
            <person name="Hoffman J.A."/>
            <person name="Smith K.A."/>
            <person name="Strahan B.L."/>
            <person name="Failor K.C."/>
            <person name="Krebs J.E."/>
            <person name="Gale A.N."/>
            <person name="Do T.D."/>
            <person name="Sontag T.C."/>
            <person name="Batties A.M."/>
            <person name="Mistiszyn K."/>
            <person name="Newman J.D."/>
        </authorList>
    </citation>
    <scope>NUCLEOTIDE SEQUENCE [LARGE SCALE GENOMIC DNA]</scope>
    <source>
        <strain evidence="1 2">KM</strain>
    </source>
</reference>
<dbReference type="AlphaFoldDB" id="A0A0J7IFY3"/>
<keyword evidence="2" id="KW-1185">Reference proteome</keyword>
<comment type="caution">
    <text evidence="1">The sequence shown here is derived from an EMBL/GenBank/DDBJ whole genome shotgun (WGS) entry which is preliminary data.</text>
</comment>
<sequence length="147" mass="16698">MLTSILILKFNDMKKTILILLTLLSVLIVTGCSKDDPAEIPPQERILGKWKFISVVTETIRPSKPVEITTEQGAEGDYFDFRNDGNLYYALGGNEEEIEAYSIENGNILKIEGTISTIKELTQQKLVFEFVKENANYTRKQTYNLSK</sequence>